<reference evidence="1 2" key="1">
    <citation type="submission" date="2018-10" db="EMBL/GenBank/DDBJ databases">
        <title>Isolation from soil.</title>
        <authorList>
            <person name="Hu J."/>
        </authorList>
    </citation>
    <scope>NUCLEOTIDE SEQUENCE [LARGE SCALE GENOMIC DNA]</scope>
    <source>
        <strain evidence="1 2">NEAU-Ht49</strain>
    </source>
</reference>
<evidence type="ECO:0000313" key="1">
    <source>
        <dbReference type="EMBL" id="RMI38575.1"/>
    </source>
</evidence>
<dbReference type="InterPro" id="IPR029058">
    <property type="entry name" value="AB_hydrolase_fold"/>
</dbReference>
<dbReference type="AlphaFoldDB" id="A0A3M2LR59"/>
<dbReference type="EMBL" id="RFFG01000083">
    <property type="protein sequence ID" value="RMI38575.1"/>
    <property type="molecule type" value="Genomic_DNA"/>
</dbReference>
<proteinExistence type="predicted"/>
<dbReference type="SUPFAM" id="SSF53474">
    <property type="entry name" value="alpha/beta-Hydrolases"/>
    <property type="match status" value="1"/>
</dbReference>
<accession>A0A3M2LR59</accession>
<evidence type="ECO:0008006" key="3">
    <source>
        <dbReference type="Google" id="ProtNLM"/>
    </source>
</evidence>
<dbReference type="Proteomes" id="UP000282674">
    <property type="component" value="Unassembled WGS sequence"/>
</dbReference>
<dbReference type="RefSeq" id="WP_122198302.1">
    <property type="nucleotide sequence ID" value="NZ_JBHSKC010000027.1"/>
</dbReference>
<evidence type="ECO:0000313" key="2">
    <source>
        <dbReference type="Proteomes" id="UP000282674"/>
    </source>
</evidence>
<comment type="caution">
    <text evidence="1">The sequence shown here is derived from an EMBL/GenBank/DDBJ whole genome shotgun (WGS) entry which is preliminary data.</text>
</comment>
<keyword evidence="2" id="KW-1185">Reference proteome</keyword>
<sequence length="219" mass="23568">MMDGLALAGRPVVEPDVSFVNLDDGDVEPWRGELTAWDLTVISGWWQTARFDVPEPVRGPLPPEEILERLGTSRYFAGIPADELKSTLAAMRAFLFERRAADRVLEAMGDGADVVIGHALGAVAAFNALRRAPADALVTVGSPLALNPQVGPVVRRWCNVVDVHDTLAFNEGLVSSYGLVSDTWLDCDPRLRAPRPYLASPEFGRVLADVSAPAVAPLG</sequence>
<gene>
    <name evidence="1" type="ORF">EBO15_32500</name>
</gene>
<dbReference type="OrthoDB" id="3483116at2"/>
<organism evidence="1 2">
    <name type="scientific">Actinomadura harenae</name>
    <dbReference type="NCBI Taxonomy" id="2483351"/>
    <lineage>
        <taxon>Bacteria</taxon>
        <taxon>Bacillati</taxon>
        <taxon>Actinomycetota</taxon>
        <taxon>Actinomycetes</taxon>
        <taxon>Streptosporangiales</taxon>
        <taxon>Thermomonosporaceae</taxon>
        <taxon>Actinomadura</taxon>
    </lineage>
</organism>
<protein>
    <recommendedName>
        <fullName evidence="3">Alpha/beta hydrolase</fullName>
    </recommendedName>
</protein>
<name>A0A3M2LR59_9ACTN</name>